<dbReference type="GO" id="GO:0051666">
    <property type="term" value="P:actin cortical patch localization"/>
    <property type="evidence" value="ECO:0007669"/>
    <property type="project" value="TreeGrafter"/>
</dbReference>
<dbReference type="PANTHER" id="PTHR15629:SF7">
    <property type="entry name" value="YSC84 ACTIN-BINDING DOMAIN-CONTAINING PROTEIN"/>
    <property type="match status" value="1"/>
</dbReference>
<keyword evidence="4" id="KW-1185">Reference proteome</keyword>
<feature type="domain" description="Ysc84 actin-binding" evidence="2">
    <location>
        <begin position="121"/>
        <end position="244"/>
    </location>
</feature>
<dbReference type="GO" id="GO:0030479">
    <property type="term" value="C:actin cortical patch"/>
    <property type="evidence" value="ECO:0007669"/>
    <property type="project" value="TreeGrafter"/>
</dbReference>
<organism evidence="3 4">
    <name type="scientific">Malassezia cuniculi</name>
    <dbReference type="NCBI Taxonomy" id="948313"/>
    <lineage>
        <taxon>Eukaryota</taxon>
        <taxon>Fungi</taxon>
        <taxon>Dikarya</taxon>
        <taxon>Basidiomycota</taxon>
        <taxon>Ustilaginomycotina</taxon>
        <taxon>Malasseziomycetes</taxon>
        <taxon>Malasseziales</taxon>
        <taxon>Malasseziaceae</taxon>
        <taxon>Malassezia</taxon>
    </lineage>
</organism>
<feature type="region of interest" description="Disordered" evidence="1">
    <location>
        <begin position="248"/>
        <end position="277"/>
    </location>
</feature>
<dbReference type="AlphaFoldDB" id="A0AAF0J616"/>
<evidence type="ECO:0000313" key="4">
    <source>
        <dbReference type="Proteomes" id="UP001219933"/>
    </source>
</evidence>
<dbReference type="CDD" id="cd11525">
    <property type="entry name" value="SYLF_SH3YL1_like"/>
    <property type="match status" value="1"/>
</dbReference>
<dbReference type="InterPro" id="IPR051702">
    <property type="entry name" value="SH3_domain_YSC84-like"/>
</dbReference>
<dbReference type="InterPro" id="IPR033643">
    <property type="entry name" value="SYLF_SH3YL1-like"/>
</dbReference>
<reference evidence="3" key="1">
    <citation type="submission" date="2023-03" db="EMBL/GenBank/DDBJ databases">
        <title>Mating type loci evolution in Malassezia.</title>
        <authorList>
            <person name="Coelho M.A."/>
        </authorList>
    </citation>
    <scope>NUCLEOTIDE SEQUENCE</scope>
    <source>
        <strain evidence="3">CBS 11721</strain>
    </source>
</reference>
<dbReference type="PANTHER" id="PTHR15629">
    <property type="entry name" value="SH3YL1 PROTEIN"/>
    <property type="match status" value="1"/>
</dbReference>
<gene>
    <name evidence="3" type="ORF">MCUN1_000862</name>
</gene>
<evidence type="ECO:0000256" key="1">
    <source>
        <dbReference type="SAM" id="MobiDB-lite"/>
    </source>
</evidence>
<evidence type="ECO:0000313" key="3">
    <source>
        <dbReference type="EMBL" id="WFD34034.1"/>
    </source>
</evidence>
<dbReference type="GO" id="GO:0035091">
    <property type="term" value="F:phosphatidylinositol binding"/>
    <property type="evidence" value="ECO:0007669"/>
    <property type="project" value="TreeGrafter"/>
</dbReference>
<sequence length="277" mass="28837">MSYLDRLKGAAQRAGAQATIFAQNASTHIGEGARNVQAGFSLPKECERAAQIMQSFVADPSNPETALNSIPKEVLRKARGLAVFSVIKAGFVWSGKAGTGVVISRLPDGSWSAPSCIATGGVGVGFQIGADWSEFVVVINSEDALKSFGMAGNLTIGGNLSAALGPIGTGGAVQAALAHPAPMFSYSRSRGLFAGVSLEGTVLIERKDTNREFYGQPIPAMDLLLGKVPAPEAASPLYEVLESAEQVDETGLPEHAYVPSQTPNGEPHTLDENVLGK</sequence>
<protein>
    <recommendedName>
        <fullName evidence="2">Ysc84 actin-binding domain-containing protein</fullName>
    </recommendedName>
</protein>
<dbReference type="EMBL" id="CP119877">
    <property type="protein sequence ID" value="WFD34034.1"/>
    <property type="molecule type" value="Genomic_DNA"/>
</dbReference>
<accession>A0AAF0J616</accession>
<proteinExistence type="predicted"/>
<evidence type="ECO:0000259" key="2">
    <source>
        <dbReference type="Pfam" id="PF04366"/>
    </source>
</evidence>
<dbReference type="InterPro" id="IPR007461">
    <property type="entry name" value="Ysc84_actin-binding"/>
</dbReference>
<dbReference type="GO" id="GO:0051015">
    <property type="term" value="F:actin filament binding"/>
    <property type="evidence" value="ECO:0007669"/>
    <property type="project" value="TreeGrafter"/>
</dbReference>
<dbReference type="GO" id="GO:0051017">
    <property type="term" value="P:actin filament bundle assembly"/>
    <property type="evidence" value="ECO:0007669"/>
    <property type="project" value="TreeGrafter"/>
</dbReference>
<dbReference type="Proteomes" id="UP001219933">
    <property type="component" value="Chromosome 1"/>
</dbReference>
<name>A0AAF0J616_9BASI</name>
<dbReference type="Pfam" id="PF04366">
    <property type="entry name" value="Ysc84"/>
    <property type="match status" value="1"/>
</dbReference>